<organism evidence="2 3">
    <name type="scientific">Heterobasidion irregulare (strain TC 32-1)</name>
    <dbReference type="NCBI Taxonomy" id="747525"/>
    <lineage>
        <taxon>Eukaryota</taxon>
        <taxon>Fungi</taxon>
        <taxon>Dikarya</taxon>
        <taxon>Basidiomycota</taxon>
        <taxon>Agaricomycotina</taxon>
        <taxon>Agaricomycetes</taxon>
        <taxon>Russulales</taxon>
        <taxon>Bondarzewiaceae</taxon>
        <taxon>Heterobasidion</taxon>
        <taxon>Heterobasidion annosum species complex</taxon>
    </lineage>
</organism>
<dbReference type="InterPro" id="IPR036291">
    <property type="entry name" value="NAD(P)-bd_dom_sf"/>
</dbReference>
<dbReference type="GeneID" id="20669327"/>
<proteinExistence type="predicted"/>
<evidence type="ECO:0000259" key="1">
    <source>
        <dbReference type="Pfam" id="PF01370"/>
    </source>
</evidence>
<dbReference type="GO" id="GO:0044877">
    <property type="term" value="F:protein-containing complex binding"/>
    <property type="evidence" value="ECO:0007669"/>
    <property type="project" value="TreeGrafter"/>
</dbReference>
<sequence>MAQKVVLCGAGFLGSNIAIAISKGNASTKVLRRIQVSSRHPQSTYTQLTRDIPQEHLLPPIPIDITNPQTLRQAFDNADVVISLVGILHGSPEQFDKIQWRGAENVANAAKEVGARLIHISAIGADKDSDIPYERTKALGEEAVFKACPGATVVRPSLVFGPGDGFFLRLARLSQILPFMPVFGGGLTRFQPVYAGDLGRLVEIITRSDEEVIKKVAGKIIEAGGPDVFTYRQIIELVLKYTKRIRPIISLPWFVGEAQGAIFERLPPNLFTVTRDQVAQLKHDNVVSSDSAHLSCKEILEEYSAASSTSVHEILPKYL</sequence>
<evidence type="ECO:0000313" key="2">
    <source>
        <dbReference type="EMBL" id="ETW87045.1"/>
    </source>
</evidence>
<keyword evidence="3" id="KW-1185">Reference proteome</keyword>
<gene>
    <name evidence="2" type="ORF">HETIRDRAFT_305458</name>
</gene>
<dbReference type="RefSeq" id="XP_009540993.1">
    <property type="nucleotide sequence ID" value="XM_009542698.1"/>
</dbReference>
<protein>
    <recommendedName>
        <fullName evidence="1">NAD-dependent epimerase/dehydratase domain-containing protein</fullName>
    </recommendedName>
</protein>
<accession>W4KNT0</accession>
<dbReference type="Proteomes" id="UP000030671">
    <property type="component" value="Unassembled WGS sequence"/>
</dbReference>
<dbReference type="InParanoid" id="W4KNT0"/>
<dbReference type="PANTHER" id="PTHR12126">
    <property type="entry name" value="NADH-UBIQUINONE OXIDOREDUCTASE 39 KDA SUBUNIT-RELATED"/>
    <property type="match status" value="1"/>
</dbReference>
<dbReference type="AlphaFoldDB" id="W4KNT0"/>
<dbReference type="OrthoDB" id="275457at2759"/>
<name>W4KNT0_HETIT</name>
<evidence type="ECO:0000313" key="3">
    <source>
        <dbReference type="Proteomes" id="UP000030671"/>
    </source>
</evidence>
<dbReference type="STRING" id="747525.W4KNT0"/>
<dbReference type="InterPro" id="IPR001509">
    <property type="entry name" value="Epimerase_deHydtase"/>
</dbReference>
<dbReference type="SUPFAM" id="SSF51735">
    <property type="entry name" value="NAD(P)-binding Rossmann-fold domains"/>
    <property type="match status" value="1"/>
</dbReference>
<dbReference type="CDD" id="cd05271">
    <property type="entry name" value="NDUFA9_like_SDR_a"/>
    <property type="match status" value="1"/>
</dbReference>
<dbReference type="Gene3D" id="3.40.50.720">
    <property type="entry name" value="NAD(P)-binding Rossmann-like Domain"/>
    <property type="match status" value="1"/>
</dbReference>
<feature type="domain" description="NAD-dependent epimerase/dehydratase" evidence="1">
    <location>
        <begin position="8"/>
        <end position="208"/>
    </location>
</feature>
<dbReference type="GO" id="GO:0005739">
    <property type="term" value="C:mitochondrion"/>
    <property type="evidence" value="ECO:0007669"/>
    <property type="project" value="TreeGrafter"/>
</dbReference>
<dbReference type="PANTHER" id="PTHR12126:SF11">
    <property type="entry name" value="NADH DEHYDROGENASE [UBIQUINONE] 1 ALPHA SUBCOMPLEX SUBUNIT 9, MITOCHONDRIAL"/>
    <property type="match status" value="1"/>
</dbReference>
<dbReference type="EMBL" id="KI925454">
    <property type="protein sequence ID" value="ETW87045.1"/>
    <property type="molecule type" value="Genomic_DNA"/>
</dbReference>
<dbReference type="HOGENOM" id="CLU_007383_6_5_1"/>
<dbReference type="Pfam" id="PF01370">
    <property type="entry name" value="Epimerase"/>
    <property type="match status" value="1"/>
</dbReference>
<dbReference type="InterPro" id="IPR051207">
    <property type="entry name" value="ComplexI_NDUFA9_subunit"/>
</dbReference>
<dbReference type="eggNOG" id="KOG2865">
    <property type="taxonomic scope" value="Eukaryota"/>
</dbReference>
<dbReference type="KEGG" id="hir:HETIRDRAFT_305458"/>
<reference evidence="2 3" key="1">
    <citation type="journal article" date="2012" name="New Phytol.">
        <title>Insight into trade-off between wood decay and parasitism from the genome of a fungal forest pathogen.</title>
        <authorList>
            <person name="Olson A."/>
            <person name="Aerts A."/>
            <person name="Asiegbu F."/>
            <person name="Belbahri L."/>
            <person name="Bouzid O."/>
            <person name="Broberg A."/>
            <person name="Canback B."/>
            <person name="Coutinho P.M."/>
            <person name="Cullen D."/>
            <person name="Dalman K."/>
            <person name="Deflorio G."/>
            <person name="van Diepen L.T."/>
            <person name="Dunand C."/>
            <person name="Duplessis S."/>
            <person name="Durling M."/>
            <person name="Gonthier P."/>
            <person name="Grimwood J."/>
            <person name="Fossdal C.G."/>
            <person name="Hansson D."/>
            <person name="Henrissat B."/>
            <person name="Hietala A."/>
            <person name="Himmelstrand K."/>
            <person name="Hoffmeister D."/>
            <person name="Hogberg N."/>
            <person name="James T.Y."/>
            <person name="Karlsson M."/>
            <person name="Kohler A."/>
            <person name="Kues U."/>
            <person name="Lee Y.H."/>
            <person name="Lin Y.C."/>
            <person name="Lind M."/>
            <person name="Lindquist E."/>
            <person name="Lombard V."/>
            <person name="Lucas S."/>
            <person name="Lunden K."/>
            <person name="Morin E."/>
            <person name="Murat C."/>
            <person name="Park J."/>
            <person name="Raffaello T."/>
            <person name="Rouze P."/>
            <person name="Salamov A."/>
            <person name="Schmutz J."/>
            <person name="Solheim H."/>
            <person name="Stahlberg J."/>
            <person name="Velez H."/>
            <person name="de Vries R.P."/>
            <person name="Wiebenga A."/>
            <person name="Woodward S."/>
            <person name="Yakovlev I."/>
            <person name="Garbelotto M."/>
            <person name="Martin F."/>
            <person name="Grigoriev I.V."/>
            <person name="Stenlid J."/>
        </authorList>
    </citation>
    <scope>NUCLEOTIDE SEQUENCE [LARGE SCALE GENOMIC DNA]</scope>
    <source>
        <strain evidence="2 3">TC 32-1</strain>
    </source>
</reference>